<keyword evidence="2" id="KW-0378">Hydrolase</keyword>
<dbReference type="InterPro" id="IPR000560">
    <property type="entry name" value="His_Pase_clade-2"/>
</dbReference>
<organism evidence="4 5">
    <name type="scientific">Neocallimastix californiae</name>
    <dbReference type="NCBI Taxonomy" id="1754190"/>
    <lineage>
        <taxon>Eukaryota</taxon>
        <taxon>Fungi</taxon>
        <taxon>Fungi incertae sedis</taxon>
        <taxon>Chytridiomycota</taxon>
        <taxon>Chytridiomycota incertae sedis</taxon>
        <taxon>Neocallimastigomycetes</taxon>
        <taxon>Neocallimastigales</taxon>
        <taxon>Neocallimastigaceae</taxon>
        <taxon>Neocallimastix</taxon>
    </lineage>
</organism>
<proteinExistence type="inferred from homology"/>
<dbReference type="PANTHER" id="PTHR11567">
    <property type="entry name" value="ACID PHOSPHATASE-RELATED"/>
    <property type="match status" value="1"/>
</dbReference>
<evidence type="ECO:0000256" key="2">
    <source>
        <dbReference type="ARBA" id="ARBA00022801"/>
    </source>
</evidence>
<dbReference type="Proteomes" id="UP000193920">
    <property type="component" value="Unassembled WGS sequence"/>
</dbReference>
<dbReference type="PANTHER" id="PTHR11567:SF110">
    <property type="entry name" value="2-PHOSPHOXYLOSE PHOSPHATASE 1"/>
    <property type="match status" value="1"/>
</dbReference>
<evidence type="ECO:0000256" key="3">
    <source>
        <dbReference type="SAM" id="SignalP"/>
    </source>
</evidence>
<accession>A0A1Y2B815</accession>
<dbReference type="OrthoDB" id="10257284at2759"/>
<dbReference type="InterPro" id="IPR029033">
    <property type="entry name" value="His_PPase_superfam"/>
</dbReference>
<dbReference type="GO" id="GO:0016791">
    <property type="term" value="F:phosphatase activity"/>
    <property type="evidence" value="ECO:0007669"/>
    <property type="project" value="TreeGrafter"/>
</dbReference>
<dbReference type="STRING" id="1754190.A0A1Y2B815"/>
<dbReference type="SUPFAM" id="SSF53254">
    <property type="entry name" value="Phosphoglycerate mutase-like"/>
    <property type="match status" value="1"/>
</dbReference>
<feature type="chain" id="PRO_5010995548" evidence="3">
    <location>
        <begin position="21"/>
        <end position="451"/>
    </location>
</feature>
<evidence type="ECO:0000313" key="4">
    <source>
        <dbReference type="EMBL" id="ORY30637.1"/>
    </source>
</evidence>
<protein>
    <submittedName>
        <fullName evidence="4">Phosphoglycerate mutase-like protein</fullName>
    </submittedName>
</protein>
<dbReference type="AlphaFoldDB" id="A0A1Y2B815"/>
<dbReference type="PROSITE" id="PS00616">
    <property type="entry name" value="HIS_ACID_PHOSPHAT_1"/>
    <property type="match status" value="1"/>
</dbReference>
<dbReference type="EMBL" id="MCOG01000173">
    <property type="protein sequence ID" value="ORY30637.1"/>
    <property type="molecule type" value="Genomic_DNA"/>
</dbReference>
<keyword evidence="3" id="KW-0732">Signal</keyword>
<dbReference type="PROSITE" id="PS00778">
    <property type="entry name" value="HIS_ACID_PHOSPHAT_2"/>
    <property type="match status" value="1"/>
</dbReference>
<gene>
    <name evidence="4" type="ORF">LY90DRAFT_460588</name>
</gene>
<dbReference type="Pfam" id="PF00328">
    <property type="entry name" value="His_Phos_2"/>
    <property type="match status" value="1"/>
</dbReference>
<dbReference type="InterPro" id="IPR033379">
    <property type="entry name" value="Acid_Pase_AS"/>
</dbReference>
<dbReference type="Gene3D" id="3.40.50.1240">
    <property type="entry name" value="Phosphoglycerate mutase-like"/>
    <property type="match status" value="1"/>
</dbReference>
<dbReference type="InterPro" id="IPR050645">
    <property type="entry name" value="Histidine_acid_phosphatase"/>
</dbReference>
<name>A0A1Y2B815_9FUNG</name>
<feature type="signal peptide" evidence="3">
    <location>
        <begin position="1"/>
        <end position="20"/>
    </location>
</feature>
<comment type="caution">
    <text evidence="4">The sequence shown here is derived from an EMBL/GenBank/DDBJ whole genome shotgun (WGS) entry which is preliminary data.</text>
</comment>
<evidence type="ECO:0000256" key="1">
    <source>
        <dbReference type="ARBA" id="ARBA00005375"/>
    </source>
</evidence>
<comment type="similarity">
    <text evidence="1">Belongs to the histidine acid phosphatase family.</text>
</comment>
<keyword evidence="5" id="KW-1185">Reference proteome</keyword>
<evidence type="ECO:0000313" key="5">
    <source>
        <dbReference type="Proteomes" id="UP000193920"/>
    </source>
</evidence>
<reference evidence="4 5" key="1">
    <citation type="submission" date="2016-08" db="EMBL/GenBank/DDBJ databases">
        <title>A Parts List for Fungal Cellulosomes Revealed by Comparative Genomics.</title>
        <authorList>
            <consortium name="DOE Joint Genome Institute"/>
            <person name="Haitjema C.H."/>
            <person name="Gilmore S.P."/>
            <person name="Henske J.K."/>
            <person name="Solomon K.V."/>
            <person name="De Groot R."/>
            <person name="Kuo A."/>
            <person name="Mondo S.J."/>
            <person name="Salamov A.A."/>
            <person name="Labutti K."/>
            <person name="Zhao Z."/>
            <person name="Chiniquy J."/>
            <person name="Barry K."/>
            <person name="Brewer H.M."/>
            <person name="Purvine S.O."/>
            <person name="Wright A.T."/>
            <person name="Boxma B."/>
            <person name="Van Alen T."/>
            <person name="Hackstein J.H."/>
            <person name="Baker S.E."/>
            <person name="Grigoriev I.V."/>
            <person name="O'Malley M.A."/>
        </authorList>
    </citation>
    <scope>NUCLEOTIDE SEQUENCE [LARGE SCALE GENOMIC DNA]</scope>
    <source>
        <strain evidence="4 5">G1</strain>
    </source>
</reference>
<sequence length="451" mass="52259">MKMKFLYLIGLFEIIANVKAYQNFISFKDISKFPIYDNSKLHYCQAGRPSSKKYKPIKGFSLQSVQIVTRHGDRTPLTLVKGNEENVWQCKAPREYVSINEPYGSLTYLKFIDTAANPDYSNPFIKNSFWKGTCFPGQLTQKGSEQHVQLGKSLREIYVDKLKFIDENSLSDLYVRSTNVLRTQLSVQSLLSGFMPNRTEAIPIHTLPKEIEIFHPNSMACPILIDIENKIKNEDRWKEYIKKNQELKKKLDGYLGYPLNDDNYGFQRYVDVFLARACHNMQLPCAEENCSYNTNILTQINNNADFEYSYLFSKGEHSKKYLKVGIGYFLREIINNMGNTVGSKHDRNISNTPSFYIFSAHDNSVAPIMGALGVEPMEWPPYASNLIFELWKDDESNSDSVNFNDYVVRIIYNGEVIKTNWCDFNSCPLSSLFYRLKEYFPSINECFEYIE</sequence>
<dbReference type="CDD" id="cd07061">
    <property type="entry name" value="HP_HAP_like"/>
    <property type="match status" value="1"/>
</dbReference>